<evidence type="ECO:0000313" key="2">
    <source>
        <dbReference type="Proteomes" id="UP001412067"/>
    </source>
</evidence>
<dbReference type="Proteomes" id="UP001412067">
    <property type="component" value="Unassembled WGS sequence"/>
</dbReference>
<accession>A0ABR2MXN3</accession>
<sequence length="191" mass="21026">MPPNPPVVATRPVPLSLSRLFSQPLQPPPPLFPASRQPPLLPTAVELFCRRPSFVEPPPNPLTYPILSRFVQSSLDPALPPPESNPPLTTSSNFSHPHDHTVFITHFSKASSWLYIGLHFRRFCSGFQDLHVTDLADAKINSRVRGVCCAGFANAVRHRVAASARVVHIFKMCAREDLSAVNPAQHTPGPH</sequence>
<evidence type="ECO:0000313" key="1">
    <source>
        <dbReference type="EMBL" id="KAK8968967.1"/>
    </source>
</evidence>
<dbReference type="EMBL" id="JBBWWR010000003">
    <property type="protein sequence ID" value="KAK8968967.1"/>
    <property type="molecule type" value="Genomic_DNA"/>
</dbReference>
<keyword evidence="2" id="KW-1185">Reference proteome</keyword>
<name>A0ABR2MXN3_9ASPA</name>
<reference evidence="1 2" key="1">
    <citation type="journal article" date="2022" name="Nat. Plants">
        <title>Genomes of leafy and leafless Platanthera orchids illuminate the evolution of mycoheterotrophy.</title>
        <authorList>
            <person name="Li M.H."/>
            <person name="Liu K.W."/>
            <person name="Li Z."/>
            <person name="Lu H.C."/>
            <person name="Ye Q.L."/>
            <person name="Zhang D."/>
            <person name="Wang J.Y."/>
            <person name="Li Y.F."/>
            <person name="Zhong Z.M."/>
            <person name="Liu X."/>
            <person name="Yu X."/>
            <person name="Liu D.K."/>
            <person name="Tu X.D."/>
            <person name="Liu B."/>
            <person name="Hao Y."/>
            <person name="Liao X.Y."/>
            <person name="Jiang Y.T."/>
            <person name="Sun W.H."/>
            <person name="Chen J."/>
            <person name="Chen Y.Q."/>
            <person name="Ai Y."/>
            <person name="Zhai J.W."/>
            <person name="Wu S.S."/>
            <person name="Zhou Z."/>
            <person name="Hsiao Y.Y."/>
            <person name="Wu W.L."/>
            <person name="Chen Y.Y."/>
            <person name="Lin Y.F."/>
            <person name="Hsu J.L."/>
            <person name="Li C.Y."/>
            <person name="Wang Z.W."/>
            <person name="Zhao X."/>
            <person name="Zhong W.Y."/>
            <person name="Ma X.K."/>
            <person name="Ma L."/>
            <person name="Huang J."/>
            <person name="Chen G.Z."/>
            <person name="Huang M.Z."/>
            <person name="Huang L."/>
            <person name="Peng D.H."/>
            <person name="Luo Y.B."/>
            <person name="Zou S.Q."/>
            <person name="Chen S.P."/>
            <person name="Lan S."/>
            <person name="Tsai W.C."/>
            <person name="Van de Peer Y."/>
            <person name="Liu Z.J."/>
        </authorList>
    </citation>
    <scope>NUCLEOTIDE SEQUENCE [LARGE SCALE GENOMIC DNA]</scope>
    <source>
        <strain evidence="1">Lor288</strain>
    </source>
</reference>
<gene>
    <name evidence="1" type="ORF">KSP40_PGU005190</name>
</gene>
<organism evidence="1 2">
    <name type="scientific">Platanthera guangdongensis</name>
    <dbReference type="NCBI Taxonomy" id="2320717"/>
    <lineage>
        <taxon>Eukaryota</taxon>
        <taxon>Viridiplantae</taxon>
        <taxon>Streptophyta</taxon>
        <taxon>Embryophyta</taxon>
        <taxon>Tracheophyta</taxon>
        <taxon>Spermatophyta</taxon>
        <taxon>Magnoliopsida</taxon>
        <taxon>Liliopsida</taxon>
        <taxon>Asparagales</taxon>
        <taxon>Orchidaceae</taxon>
        <taxon>Orchidoideae</taxon>
        <taxon>Orchideae</taxon>
        <taxon>Orchidinae</taxon>
        <taxon>Platanthera</taxon>
    </lineage>
</organism>
<proteinExistence type="predicted"/>
<comment type="caution">
    <text evidence="1">The sequence shown here is derived from an EMBL/GenBank/DDBJ whole genome shotgun (WGS) entry which is preliminary data.</text>
</comment>
<protein>
    <submittedName>
        <fullName evidence="1">Uncharacterized protein</fullName>
    </submittedName>
</protein>